<feature type="compositionally biased region" description="Low complexity" evidence="1">
    <location>
        <begin position="228"/>
        <end position="250"/>
    </location>
</feature>
<reference evidence="2" key="1">
    <citation type="journal article" date="2020" name="Stud. Mycol.">
        <title>101 Dothideomycetes genomes: a test case for predicting lifestyles and emergence of pathogens.</title>
        <authorList>
            <person name="Haridas S."/>
            <person name="Albert R."/>
            <person name="Binder M."/>
            <person name="Bloem J."/>
            <person name="Labutti K."/>
            <person name="Salamov A."/>
            <person name="Andreopoulos B."/>
            <person name="Baker S."/>
            <person name="Barry K."/>
            <person name="Bills G."/>
            <person name="Bluhm B."/>
            <person name="Cannon C."/>
            <person name="Castanera R."/>
            <person name="Culley D."/>
            <person name="Daum C."/>
            <person name="Ezra D."/>
            <person name="Gonzalez J."/>
            <person name="Henrissat B."/>
            <person name="Kuo A."/>
            <person name="Liang C."/>
            <person name="Lipzen A."/>
            <person name="Lutzoni F."/>
            <person name="Magnuson J."/>
            <person name="Mondo S."/>
            <person name="Nolan M."/>
            <person name="Ohm R."/>
            <person name="Pangilinan J."/>
            <person name="Park H.-J."/>
            <person name="Ramirez L."/>
            <person name="Alfaro M."/>
            <person name="Sun H."/>
            <person name="Tritt A."/>
            <person name="Yoshinaga Y."/>
            <person name="Zwiers L.-H."/>
            <person name="Turgeon B."/>
            <person name="Goodwin S."/>
            <person name="Spatafora J."/>
            <person name="Crous P."/>
            <person name="Grigoriev I."/>
        </authorList>
    </citation>
    <scope>NUCLEOTIDE SEQUENCE</scope>
    <source>
        <strain evidence="2">CBS 122368</strain>
    </source>
</reference>
<protein>
    <submittedName>
        <fullName evidence="2">Uncharacterized protein</fullName>
    </submittedName>
</protein>
<keyword evidence="3" id="KW-1185">Reference proteome</keyword>
<organism evidence="2 3">
    <name type="scientific">Trematosphaeria pertusa</name>
    <dbReference type="NCBI Taxonomy" id="390896"/>
    <lineage>
        <taxon>Eukaryota</taxon>
        <taxon>Fungi</taxon>
        <taxon>Dikarya</taxon>
        <taxon>Ascomycota</taxon>
        <taxon>Pezizomycotina</taxon>
        <taxon>Dothideomycetes</taxon>
        <taxon>Pleosporomycetidae</taxon>
        <taxon>Pleosporales</taxon>
        <taxon>Massarineae</taxon>
        <taxon>Trematosphaeriaceae</taxon>
        <taxon>Trematosphaeria</taxon>
    </lineage>
</organism>
<gene>
    <name evidence="2" type="ORF">BU26DRAFT_586507</name>
</gene>
<accession>A0A6A6HTQ7</accession>
<feature type="region of interest" description="Disordered" evidence="1">
    <location>
        <begin position="217"/>
        <end position="250"/>
    </location>
</feature>
<dbReference type="Proteomes" id="UP000800094">
    <property type="component" value="Unassembled WGS sequence"/>
</dbReference>
<feature type="region of interest" description="Disordered" evidence="1">
    <location>
        <begin position="352"/>
        <end position="374"/>
    </location>
</feature>
<sequence>MFTTRNLRSNMAARDQTPEHLWDNSSEQTCEATDKCLASKPSEEVLYPPTGNVELSEVPDSDPASIDQLWKAVSKTLKLKQQHSMATTSSPAPVHLTKRNVDAFMNKYGITLQDSISFHDVTIGDELKSADVESVCIAPESKGFLTNHLQQIHMPDFQAFVTEKLFRQAYHQDGTYGISRRLMDYEAIAEGNPDPARPHDRALMWYAPVPLSALPSIPAAPRNSAQATTSTTTQRPPTVPTGNAAPKGNPAAGAQFLSSLDELQLWATKPHILYALTDKIFSATFKSRATFLPRLRDDTMYPYLTVDVVAHPLDAHLNAAFLVACRDPLVFGVTALYNRWLLAQQHDMHAKRVAASSPPSASTSSPSEQEGDAHPGTDSILHFVVLVSQNGWLLVKISPQSWPVQENKWAGVRVETWQRGNIRAGFDDLADTVRRIHTWGTTSYKGACKRDVEGLYKCTGGAQRFLSPDVTETETKVNEEPETETMVNEEPVGPVVGGLAGGNPWIEGLHSDGLT</sequence>
<proteinExistence type="predicted"/>
<feature type="compositionally biased region" description="Low complexity" evidence="1">
    <location>
        <begin position="354"/>
        <end position="367"/>
    </location>
</feature>
<evidence type="ECO:0000313" key="2">
    <source>
        <dbReference type="EMBL" id="KAF2240913.1"/>
    </source>
</evidence>
<evidence type="ECO:0000313" key="3">
    <source>
        <dbReference type="Proteomes" id="UP000800094"/>
    </source>
</evidence>
<feature type="region of interest" description="Disordered" evidence="1">
    <location>
        <begin position="1"/>
        <end position="26"/>
    </location>
</feature>
<name>A0A6A6HTQ7_9PLEO</name>
<dbReference type="EMBL" id="ML987214">
    <property type="protein sequence ID" value="KAF2240913.1"/>
    <property type="molecule type" value="Genomic_DNA"/>
</dbReference>
<dbReference type="GeneID" id="54587989"/>
<evidence type="ECO:0000256" key="1">
    <source>
        <dbReference type="SAM" id="MobiDB-lite"/>
    </source>
</evidence>
<dbReference type="AlphaFoldDB" id="A0A6A6HTQ7"/>
<dbReference type="RefSeq" id="XP_033675917.1">
    <property type="nucleotide sequence ID" value="XM_033834659.1"/>
</dbReference>